<comment type="caution">
    <text evidence="2">The sequence shown here is derived from an EMBL/GenBank/DDBJ whole genome shotgun (WGS) entry which is preliminary data.</text>
</comment>
<dbReference type="EMBL" id="JACEFI010000015">
    <property type="protein sequence ID" value="KAH0594836.1"/>
    <property type="molecule type" value="Genomic_DNA"/>
</dbReference>
<evidence type="ECO:0000313" key="3">
    <source>
        <dbReference type="Proteomes" id="UP000764110"/>
    </source>
</evidence>
<keyword evidence="3" id="KW-1185">Reference proteome</keyword>
<sequence length="145" mass="15433">MTTPVSNLKIPDQTYGVLRTLYLITARQKPPAGHDLFRSARAHAQGDSSSSAGKDGHGGARMQSGGDRGDKVAGMRHSFALDNWLKEPRKDAPFSTVASAKASHLHHVDGTASGMPRVGQRTSSLGYLYLDYSADVENGDKAPAV</sequence>
<evidence type="ECO:0000313" key="2">
    <source>
        <dbReference type="EMBL" id="KAH0594836.1"/>
    </source>
</evidence>
<evidence type="ECO:0000256" key="1">
    <source>
        <dbReference type="SAM" id="MobiDB-lite"/>
    </source>
</evidence>
<proteinExistence type="predicted"/>
<protein>
    <submittedName>
        <fullName evidence="2">Uncharacterized protein</fullName>
    </submittedName>
</protein>
<name>A0A9P8M5E9_9HYPO</name>
<accession>A0A9P8M5E9</accession>
<dbReference type="AlphaFoldDB" id="A0A9P8M5E9"/>
<dbReference type="Proteomes" id="UP000764110">
    <property type="component" value="Unassembled WGS sequence"/>
</dbReference>
<gene>
    <name evidence="2" type="ORF">MHUMG1_07671</name>
</gene>
<feature type="region of interest" description="Disordered" evidence="1">
    <location>
        <begin position="38"/>
        <end position="73"/>
    </location>
</feature>
<reference evidence="2 3" key="1">
    <citation type="submission" date="2020-07" db="EMBL/GenBank/DDBJ databases">
        <title>Metarhizium humberi genome.</title>
        <authorList>
            <person name="Lysoe E."/>
        </authorList>
    </citation>
    <scope>NUCLEOTIDE SEQUENCE [LARGE SCALE GENOMIC DNA]</scope>
    <source>
        <strain evidence="2 3">ESALQ1638</strain>
    </source>
</reference>
<organism evidence="2 3">
    <name type="scientific">Metarhizium humberi</name>
    <dbReference type="NCBI Taxonomy" id="2596975"/>
    <lineage>
        <taxon>Eukaryota</taxon>
        <taxon>Fungi</taxon>
        <taxon>Dikarya</taxon>
        <taxon>Ascomycota</taxon>
        <taxon>Pezizomycotina</taxon>
        <taxon>Sordariomycetes</taxon>
        <taxon>Hypocreomycetidae</taxon>
        <taxon>Hypocreales</taxon>
        <taxon>Clavicipitaceae</taxon>
        <taxon>Metarhizium</taxon>
    </lineage>
</organism>